<dbReference type="NCBIfam" id="TIGR00093">
    <property type="entry name" value="pseudouridine synthase"/>
    <property type="match status" value="1"/>
</dbReference>
<dbReference type="GO" id="GO:0003723">
    <property type="term" value="F:RNA binding"/>
    <property type="evidence" value="ECO:0007669"/>
    <property type="project" value="InterPro"/>
</dbReference>
<dbReference type="Proteomes" id="UP000190023">
    <property type="component" value="Unassembled WGS sequence"/>
</dbReference>
<dbReference type="GO" id="GO:0006364">
    <property type="term" value="P:rRNA processing"/>
    <property type="evidence" value="ECO:0007669"/>
    <property type="project" value="UniProtKB-ARBA"/>
</dbReference>
<evidence type="ECO:0000256" key="1">
    <source>
        <dbReference type="ARBA" id="ARBA00008348"/>
    </source>
</evidence>
<dbReference type="PANTHER" id="PTHR47683">
    <property type="entry name" value="PSEUDOURIDINE SYNTHASE FAMILY PROTEIN-RELATED"/>
    <property type="match status" value="1"/>
</dbReference>
<dbReference type="InterPro" id="IPR018496">
    <property type="entry name" value="PsdUridine_synth_RsuA/RluB_CS"/>
</dbReference>
<dbReference type="EMBL" id="MUYB01000010">
    <property type="protein sequence ID" value="OOS06160.1"/>
    <property type="molecule type" value="Genomic_DNA"/>
</dbReference>
<dbReference type="GO" id="GO:0009982">
    <property type="term" value="F:pseudouridine synthase activity"/>
    <property type="evidence" value="ECO:0007669"/>
    <property type="project" value="InterPro"/>
</dbReference>
<accession>A0A1T0B7H9</accession>
<dbReference type="STRING" id="123822.B0188_02825"/>
<dbReference type="OrthoDB" id="9807213at2"/>
<feature type="domain" description="Pseudouridine synthase RsuA/RluA-like" evidence="4">
    <location>
        <begin position="25"/>
        <end position="171"/>
    </location>
</feature>
<sequence>MRKKVTFTPKHHQNKKKPLGLAQTQVILFNKPYDVLTQFSDENGRKTLKEFIPLTQVYPAGRLDRDSEGLVLLTNNGDIQHRLAEPKFKTEKTYFAQVEGIPSQQDLDKLRRGVQLNDGVTAPAKVQLVSEPVWLWPRNPPIRERKTVPTNWLEIKICEGRNRQVRRMTAHIGFPTLRLIRYQLALFTLENLPQGTFRSLSTSELTALYAALGLKTTFKGE</sequence>
<dbReference type="PANTHER" id="PTHR47683:SF2">
    <property type="entry name" value="RNA-BINDING S4 DOMAIN-CONTAINING PROTEIN"/>
    <property type="match status" value="1"/>
</dbReference>
<name>A0A1T0B7H9_9PAST</name>
<evidence type="ECO:0000256" key="3">
    <source>
        <dbReference type="RuleBase" id="RU003887"/>
    </source>
</evidence>
<dbReference type="GO" id="GO:0001522">
    <property type="term" value="P:pseudouridine synthesis"/>
    <property type="evidence" value="ECO:0007669"/>
    <property type="project" value="InterPro"/>
</dbReference>
<dbReference type="InterPro" id="IPR020103">
    <property type="entry name" value="PsdUridine_synth_cat_dom_sf"/>
</dbReference>
<keyword evidence="2 3" id="KW-0413">Isomerase</keyword>
<keyword evidence="6" id="KW-1185">Reference proteome</keyword>
<dbReference type="InterPro" id="IPR042092">
    <property type="entry name" value="PsdUridine_s_RsuA/RluB/E/F_cat"/>
</dbReference>
<evidence type="ECO:0000256" key="2">
    <source>
        <dbReference type="ARBA" id="ARBA00023235"/>
    </source>
</evidence>
<dbReference type="EC" id="5.4.99.-" evidence="3"/>
<dbReference type="Pfam" id="PF00849">
    <property type="entry name" value="PseudoU_synth_2"/>
    <property type="match status" value="1"/>
</dbReference>
<dbReference type="NCBIfam" id="NF008487">
    <property type="entry name" value="PRK11394.1"/>
    <property type="match status" value="1"/>
</dbReference>
<dbReference type="PROSITE" id="PS01149">
    <property type="entry name" value="PSI_RSU"/>
    <property type="match status" value="1"/>
</dbReference>
<evidence type="ECO:0000259" key="4">
    <source>
        <dbReference type="Pfam" id="PF00849"/>
    </source>
</evidence>
<reference evidence="5 6" key="1">
    <citation type="submission" date="2017-02" db="EMBL/GenBank/DDBJ databases">
        <title>Draft genome sequence of Haemophilus felis CCUG 31170 type strain.</title>
        <authorList>
            <person name="Engstrom-Jakobsson H."/>
            <person name="Salva-Serra F."/>
            <person name="Thorell K."/>
            <person name="Gonzales-Siles L."/>
            <person name="Karlsson R."/>
            <person name="Boulund F."/>
            <person name="Engstrand L."/>
            <person name="Kristiansson E."/>
            <person name="Moore E."/>
        </authorList>
    </citation>
    <scope>NUCLEOTIDE SEQUENCE [LARGE SCALE GENOMIC DNA]</scope>
    <source>
        <strain evidence="5 6">CCUG 31170</strain>
    </source>
</reference>
<dbReference type="InterPro" id="IPR050343">
    <property type="entry name" value="RsuA_PseudoU_synthase"/>
</dbReference>
<dbReference type="AlphaFoldDB" id="A0A1T0B7H9"/>
<organism evidence="5 6">
    <name type="scientific">[Haemophilus] felis</name>
    <dbReference type="NCBI Taxonomy" id="123822"/>
    <lineage>
        <taxon>Bacteria</taxon>
        <taxon>Pseudomonadati</taxon>
        <taxon>Pseudomonadota</taxon>
        <taxon>Gammaproteobacteria</taxon>
        <taxon>Pasteurellales</taxon>
        <taxon>Pasteurellaceae</taxon>
    </lineage>
</organism>
<proteinExistence type="inferred from homology"/>
<dbReference type="Gene3D" id="3.30.70.580">
    <property type="entry name" value="Pseudouridine synthase I, catalytic domain, N-terminal subdomain"/>
    <property type="match status" value="1"/>
</dbReference>
<dbReference type="Gene3D" id="3.30.70.1560">
    <property type="entry name" value="Alpha-L RNA-binding motif"/>
    <property type="match status" value="1"/>
</dbReference>
<dbReference type="GO" id="GO:0140098">
    <property type="term" value="F:catalytic activity, acting on RNA"/>
    <property type="evidence" value="ECO:0007669"/>
    <property type="project" value="UniProtKB-ARBA"/>
</dbReference>
<comment type="caution">
    <text evidence="5">The sequence shown here is derived from an EMBL/GenBank/DDBJ whole genome shotgun (WGS) entry which is preliminary data.</text>
</comment>
<dbReference type="SUPFAM" id="SSF55120">
    <property type="entry name" value="Pseudouridine synthase"/>
    <property type="match status" value="1"/>
</dbReference>
<dbReference type="InterPro" id="IPR000748">
    <property type="entry name" value="PsdUridine_synth_RsuA/RluB/E/F"/>
</dbReference>
<dbReference type="InterPro" id="IPR006145">
    <property type="entry name" value="PsdUridine_synth_RsuA/RluA"/>
</dbReference>
<evidence type="ECO:0000313" key="6">
    <source>
        <dbReference type="Proteomes" id="UP000190023"/>
    </source>
</evidence>
<protein>
    <recommendedName>
        <fullName evidence="3">Pseudouridine synthase</fullName>
        <ecNumber evidence="3">5.4.99.-</ecNumber>
    </recommendedName>
</protein>
<evidence type="ECO:0000313" key="5">
    <source>
        <dbReference type="EMBL" id="OOS06160.1"/>
    </source>
</evidence>
<dbReference type="InterPro" id="IPR020094">
    <property type="entry name" value="TruA/RsuA/RluB/E/F_N"/>
</dbReference>
<comment type="similarity">
    <text evidence="1 3">Belongs to the pseudouridine synthase RsuA family.</text>
</comment>
<gene>
    <name evidence="5" type="ORF">B0188_02825</name>
</gene>